<dbReference type="OrthoDB" id="5118185at2"/>
<comment type="caution">
    <text evidence="1">The sequence shown here is derived from an EMBL/GenBank/DDBJ whole genome shotgun (WGS) entry which is preliminary data.</text>
</comment>
<gene>
    <name evidence="1" type="ORF">B7R25_04240</name>
</gene>
<organism evidence="1 2">
    <name type="scientific">Subtercola boreus</name>
    <dbReference type="NCBI Taxonomy" id="120213"/>
    <lineage>
        <taxon>Bacteria</taxon>
        <taxon>Bacillati</taxon>
        <taxon>Actinomycetota</taxon>
        <taxon>Actinomycetes</taxon>
        <taxon>Micrococcales</taxon>
        <taxon>Microbacteriaceae</taxon>
        <taxon>Subtercola</taxon>
    </lineage>
</organism>
<dbReference type="AlphaFoldDB" id="A0A3E0WGI3"/>
<evidence type="ECO:0000313" key="2">
    <source>
        <dbReference type="Proteomes" id="UP000257080"/>
    </source>
</evidence>
<evidence type="ECO:0008006" key="3">
    <source>
        <dbReference type="Google" id="ProtNLM"/>
    </source>
</evidence>
<dbReference type="Proteomes" id="UP000257080">
    <property type="component" value="Unassembled WGS sequence"/>
</dbReference>
<dbReference type="EMBL" id="NBXE01000008">
    <property type="protein sequence ID" value="RFA28923.1"/>
    <property type="molecule type" value="Genomic_DNA"/>
</dbReference>
<protein>
    <recommendedName>
        <fullName evidence="3">Asparagine synthase</fullName>
    </recommendedName>
</protein>
<dbReference type="RefSeq" id="WP_116417713.1">
    <property type="nucleotide sequence ID" value="NZ_NBXC01000008.1"/>
</dbReference>
<reference evidence="1 2" key="1">
    <citation type="submission" date="2017-04" db="EMBL/GenBank/DDBJ databases">
        <title>Comparative genome analysis of Subtercola boreus.</title>
        <authorList>
            <person name="Cho Y.-J."/>
            <person name="Cho A."/>
            <person name="Kim O.-S."/>
            <person name="Lee J.-I."/>
        </authorList>
    </citation>
    <scope>NUCLEOTIDE SEQUENCE [LARGE SCALE GENOMIC DNA]</scope>
    <source>
        <strain evidence="1 2">P28004</strain>
    </source>
</reference>
<evidence type="ECO:0000313" key="1">
    <source>
        <dbReference type="EMBL" id="RFA28923.1"/>
    </source>
</evidence>
<proteinExistence type="predicted"/>
<accession>A0A3E0WGI3</accession>
<sequence>MTPKRTPARVPRSRALIFPVDAGLVARAVEEGVLMSRTALTMATMNHIIVGAVRLNRHYDPAEVTAFVQGELQQLTLEQAALAAHMRRLMVEFPPSLAKSKTISDHHLLVQRRVVYSALSSELSRLQGDHGFVQEAVESSQKWAWSELGTVIRSRLAETVDPSDATEYEAEREGRMLALREIDLPALADRIR</sequence>
<name>A0A3E0WGI3_9MICO</name>